<evidence type="ECO:0000313" key="2">
    <source>
        <dbReference type="Proteomes" id="UP000014065"/>
    </source>
</evidence>
<evidence type="ECO:0000313" key="1">
    <source>
        <dbReference type="EMBL" id="EPA04473.1"/>
    </source>
</evidence>
<reference evidence="1 2" key="1">
    <citation type="journal article" date="2012" name="J. Bacteriol.">
        <title>Genome Sequence of "Candidatus Nitrosoarchaeum limnia" BG20, a Low-Salinity Ammonia-Oxidizing Archaeon from the San Francisco Bay Estuary.</title>
        <authorList>
            <person name="Mosier A.C."/>
            <person name="Allen E.E."/>
            <person name="Kim M."/>
            <person name="Ferriera S."/>
            <person name="Francis C.A."/>
        </authorList>
    </citation>
    <scope>NUCLEOTIDE SEQUENCE [LARGE SCALE GENOMIC DNA]</scope>
    <source>
        <strain evidence="1 2">BG20</strain>
    </source>
</reference>
<comment type="caution">
    <text evidence="1">The sequence shown here is derived from an EMBL/GenBank/DDBJ whole genome shotgun (WGS) entry which is preliminary data.</text>
</comment>
<proteinExistence type="predicted"/>
<gene>
    <name evidence="1" type="ORF">BG20_I1019</name>
</gene>
<organism evidence="1 2">
    <name type="scientific">Candidatus Nitrosarchaeum limnium BG20</name>
    <dbReference type="NCBI Taxonomy" id="859192"/>
    <lineage>
        <taxon>Archaea</taxon>
        <taxon>Nitrososphaerota</taxon>
        <taxon>Nitrososphaeria</taxon>
        <taxon>Nitrosopumilales</taxon>
        <taxon>Nitrosopumilaceae</taxon>
        <taxon>Nitrosarchaeum</taxon>
    </lineage>
</organism>
<dbReference type="EMBL" id="AHJG01000294">
    <property type="protein sequence ID" value="EPA04473.1"/>
    <property type="molecule type" value="Genomic_DNA"/>
</dbReference>
<keyword evidence="2" id="KW-1185">Reference proteome</keyword>
<dbReference type="Proteomes" id="UP000014065">
    <property type="component" value="Unassembled WGS sequence"/>
</dbReference>
<protein>
    <submittedName>
        <fullName evidence="1">Uncharacterized protein</fullName>
    </submittedName>
</protein>
<dbReference type="AlphaFoldDB" id="S2E0M1"/>
<sequence length="56" mass="6478">MLIDYCKCTQCNKTIKMICISCGNRTTEQFHSFCTYRILAKNEMLQSNNSFLDAMA</sequence>
<name>S2E0M1_9ARCH</name>
<accession>S2E0M1</accession>